<evidence type="ECO:0000313" key="1">
    <source>
        <dbReference type="EMBL" id="SJN11697.1"/>
    </source>
</evidence>
<reference evidence="1 2" key="1">
    <citation type="submission" date="2017-02" db="EMBL/GenBank/DDBJ databases">
        <authorList>
            <person name="Dridi B."/>
        </authorList>
    </citation>
    <scope>NUCLEOTIDE SEQUENCE [LARGE SCALE GENOMIC DNA]</scope>
    <source>
        <strain evidence="1 2">JB380</strain>
    </source>
</reference>
<protein>
    <submittedName>
        <fullName evidence="1">Uncharacterized protein</fullName>
    </submittedName>
</protein>
<accession>A0A1R4HVW7</accession>
<sequence>MSPLGVVDNAGVIFQGNGQAFAGQRPALAEYANPRVAGKIASAEHEGARRGQRKIGLGGEQLSAQQRVHRAADGGFAGAAVVGQAIGDIDILQGQRGGRSDIAAQQGRLVRLEGNVVALFRLRLARQVRQHDRLPLATARAAAGVDVDLRTHNGHAAGVEFDETAAGLEGDLRAGLDHDLGTCLVVHLAAGFQELRIAVELVASLIHLKVVIAFYLGKAVVMHRQVIVVVNLGQPIAVQLQMAVATDLFGTII</sequence>
<dbReference type="Proteomes" id="UP000196331">
    <property type="component" value="Unassembled WGS sequence"/>
</dbReference>
<gene>
    <name evidence="1" type="ORF">CZ787_06430</name>
</gene>
<name>A0A1R4HVW7_9GAMM</name>
<comment type="caution">
    <text evidence="1">The sequence shown here is derived from an EMBL/GenBank/DDBJ whole genome shotgun (WGS) entry which is preliminary data.</text>
</comment>
<proteinExistence type="predicted"/>
<dbReference type="AlphaFoldDB" id="A0A1R4HVW7"/>
<dbReference type="EMBL" id="FUKM01000027">
    <property type="protein sequence ID" value="SJN11697.1"/>
    <property type="molecule type" value="Genomic_DNA"/>
</dbReference>
<evidence type="ECO:0000313" key="2">
    <source>
        <dbReference type="Proteomes" id="UP000196331"/>
    </source>
</evidence>
<organism evidence="1 2">
    <name type="scientific">Halomonas citrativorans</name>
    <dbReference type="NCBI Taxonomy" id="2742612"/>
    <lineage>
        <taxon>Bacteria</taxon>
        <taxon>Pseudomonadati</taxon>
        <taxon>Pseudomonadota</taxon>
        <taxon>Gammaproteobacteria</taxon>
        <taxon>Oceanospirillales</taxon>
        <taxon>Halomonadaceae</taxon>
        <taxon>Halomonas</taxon>
    </lineage>
</organism>